<evidence type="ECO:0000313" key="3">
    <source>
        <dbReference type="EMBL" id="PIR06993.1"/>
    </source>
</evidence>
<reference evidence="3 4" key="1">
    <citation type="submission" date="2017-09" db="EMBL/GenBank/DDBJ databases">
        <title>Depth-based differentiation of microbial function through sediment-hosted aquifers and enrichment of novel symbionts in the deep terrestrial subsurface.</title>
        <authorList>
            <person name="Probst A.J."/>
            <person name="Ladd B."/>
            <person name="Jarett J.K."/>
            <person name="Geller-Mcgrath D.E."/>
            <person name="Sieber C.M."/>
            <person name="Emerson J.B."/>
            <person name="Anantharaman K."/>
            <person name="Thomas B.C."/>
            <person name="Malmstrom R."/>
            <person name="Stieglmeier M."/>
            <person name="Klingl A."/>
            <person name="Woyke T."/>
            <person name="Ryan C.M."/>
            <person name="Banfield J.F."/>
        </authorList>
    </citation>
    <scope>NUCLEOTIDE SEQUENCE [LARGE SCALE GENOMIC DNA]</scope>
    <source>
        <strain evidence="3">CG11_big_fil_rev_8_21_14_0_20_36_20</strain>
    </source>
</reference>
<evidence type="ECO:0000313" key="4">
    <source>
        <dbReference type="Proteomes" id="UP000230564"/>
    </source>
</evidence>
<dbReference type="AlphaFoldDB" id="A0A2H0NDM0"/>
<dbReference type="GO" id="GO:0009103">
    <property type="term" value="P:lipopolysaccharide biosynthetic process"/>
    <property type="evidence" value="ECO:0007669"/>
    <property type="project" value="TreeGrafter"/>
</dbReference>
<dbReference type="Proteomes" id="UP000230564">
    <property type="component" value="Unassembled WGS sequence"/>
</dbReference>
<dbReference type="PANTHER" id="PTHR46401:SF2">
    <property type="entry name" value="GLYCOSYLTRANSFERASE WBBK-RELATED"/>
    <property type="match status" value="1"/>
</dbReference>
<accession>A0A2H0NDM0</accession>
<dbReference type="EMBL" id="PCWQ01000007">
    <property type="protein sequence ID" value="PIR06993.1"/>
    <property type="molecule type" value="Genomic_DNA"/>
</dbReference>
<evidence type="ECO:0000259" key="2">
    <source>
        <dbReference type="Pfam" id="PF00534"/>
    </source>
</evidence>
<dbReference type="InterPro" id="IPR001296">
    <property type="entry name" value="Glyco_trans_1"/>
</dbReference>
<dbReference type="Gene3D" id="3.40.50.2000">
    <property type="entry name" value="Glycogen Phosphorylase B"/>
    <property type="match status" value="2"/>
</dbReference>
<proteinExistence type="predicted"/>
<dbReference type="CDD" id="cd03801">
    <property type="entry name" value="GT4_PimA-like"/>
    <property type="match status" value="1"/>
</dbReference>
<gene>
    <name evidence="3" type="ORF">COV55_01035</name>
</gene>
<evidence type="ECO:0000256" key="1">
    <source>
        <dbReference type="ARBA" id="ARBA00022679"/>
    </source>
</evidence>
<dbReference type="PANTHER" id="PTHR46401">
    <property type="entry name" value="GLYCOSYLTRANSFERASE WBBK-RELATED"/>
    <property type="match status" value="1"/>
</dbReference>
<dbReference type="GO" id="GO:0016757">
    <property type="term" value="F:glycosyltransferase activity"/>
    <property type="evidence" value="ECO:0007669"/>
    <property type="project" value="InterPro"/>
</dbReference>
<dbReference type="Pfam" id="PF00534">
    <property type="entry name" value="Glycos_transf_1"/>
    <property type="match status" value="1"/>
</dbReference>
<feature type="domain" description="Glycosyl transferase family 1" evidence="2">
    <location>
        <begin position="159"/>
        <end position="315"/>
    </location>
</feature>
<dbReference type="SUPFAM" id="SSF53756">
    <property type="entry name" value="UDP-Glycosyltransferase/glycogen phosphorylase"/>
    <property type="match status" value="1"/>
</dbReference>
<sequence length="346" mass="39606">MKLLMITRRVDQDDGLAGFTYNWIKKIAANLDKLYVICLEKGNDSGLPDNIRVYSLGKEKGKNRWQEFWQFQRLAVRLLPKVDGVFAHQNPEYGILIAPWAKIFRKKLIAWYTHKGVNWKLRLLNMLSDVMVTASKESFRLPSKKLIVMHHGIDSDIFYFKETINKEKLILLSVSRISPTKNIQLMIDLVRELRQKLSKPVLLKIVGAPSLAGDKIYLEELKKNVKSFNLEDSVEFVGSVSNVNTPKFYQEADIFLNFSKTGSLDKNVLEAMSCGTLVISSNVAFEDILNSLHPSLYIYDHKDMADKVIKAINESSGGLLLSLSQYIQHHQNLEVLSKEIVDLYKK</sequence>
<name>A0A2H0NDM0_9BACT</name>
<comment type="caution">
    <text evidence="3">The sequence shown here is derived from an EMBL/GenBank/DDBJ whole genome shotgun (WGS) entry which is preliminary data.</text>
</comment>
<organism evidence="3 4">
    <name type="scientific">Candidatus Komeilibacteria bacterium CG11_big_fil_rev_8_21_14_0_20_36_20</name>
    <dbReference type="NCBI Taxonomy" id="1974477"/>
    <lineage>
        <taxon>Bacteria</taxon>
        <taxon>Candidatus Komeiliibacteriota</taxon>
    </lineage>
</organism>
<protein>
    <recommendedName>
        <fullName evidence="2">Glycosyl transferase family 1 domain-containing protein</fullName>
    </recommendedName>
</protein>
<keyword evidence="1" id="KW-0808">Transferase</keyword>